<comment type="function">
    <text evidence="7">Involved in the gluconeogenesis. Catalyzes stereospecifically the conversion of dihydroxyacetone phosphate (DHAP) to D-glyceraldehyde-3-phosphate (G3P).</text>
</comment>
<feature type="binding site" evidence="7">
    <location>
        <begin position="240"/>
        <end position="241"/>
    </location>
    <ligand>
        <name>substrate</name>
    </ligand>
</feature>
<dbReference type="InterPro" id="IPR035990">
    <property type="entry name" value="TIM_sf"/>
</dbReference>
<feature type="binding site" evidence="7">
    <location>
        <position position="219"/>
    </location>
    <ligand>
        <name>substrate</name>
    </ligand>
</feature>
<dbReference type="PATRIC" id="fig|880071.3.peg.2880"/>
<dbReference type="PANTHER" id="PTHR21139:SF42">
    <property type="entry name" value="TRIOSEPHOSPHATE ISOMERASE"/>
    <property type="match status" value="1"/>
</dbReference>
<keyword evidence="4 7" id="KW-0963">Cytoplasm</keyword>
<comment type="subunit">
    <text evidence="7 8">Homodimer.</text>
</comment>
<dbReference type="eggNOG" id="COG0149">
    <property type="taxonomic scope" value="Bacteria"/>
</dbReference>
<dbReference type="UniPathway" id="UPA00138"/>
<protein>
    <recommendedName>
        <fullName evidence="7 8">Triosephosphate isomerase</fullName>
        <shortName evidence="7">TIM</shortName>
        <shortName evidence="7">TPI</shortName>
        <ecNumber evidence="7 8">5.3.1.1</ecNumber>
    </recommendedName>
    <alternativeName>
        <fullName evidence="7">Triose-phosphate isomerase</fullName>
    </alternativeName>
</protein>
<evidence type="ECO:0000256" key="6">
    <source>
        <dbReference type="ARBA" id="ARBA00023235"/>
    </source>
</evidence>
<dbReference type="KEGG" id="fli:Fleli_2890"/>
<evidence type="ECO:0000313" key="10">
    <source>
        <dbReference type="Proteomes" id="UP000006054"/>
    </source>
</evidence>
<dbReference type="HOGENOM" id="CLU_024251_2_3_10"/>
<feature type="binding site" evidence="7">
    <location>
        <begin position="9"/>
        <end position="11"/>
    </location>
    <ligand>
        <name>substrate</name>
    </ligand>
</feature>
<name>I4AMQ6_BERLS</name>
<dbReference type="HAMAP" id="MF_00147_B">
    <property type="entry name" value="TIM_B"/>
    <property type="match status" value="1"/>
</dbReference>
<dbReference type="EC" id="5.3.1.1" evidence="7 8"/>
<keyword evidence="10" id="KW-1185">Reference proteome</keyword>
<dbReference type="FunFam" id="3.20.20.70:FF:000016">
    <property type="entry name" value="Triosephosphate isomerase"/>
    <property type="match status" value="1"/>
</dbReference>
<dbReference type="EMBL" id="CP003345">
    <property type="protein sequence ID" value="AFM05241.1"/>
    <property type="molecule type" value="Genomic_DNA"/>
</dbReference>
<dbReference type="Gene3D" id="3.20.20.70">
    <property type="entry name" value="Aldolase class I"/>
    <property type="match status" value="1"/>
</dbReference>
<dbReference type="InterPro" id="IPR020861">
    <property type="entry name" value="Triosephosphate_isomerase_AS"/>
</dbReference>
<dbReference type="InterPro" id="IPR013785">
    <property type="entry name" value="Aldolase_TIM"/>
</dbReference>
<dbReference type="GO" id="GO:0006094">
    <property type="term" value="P:gluconeogenesis"/>
    <property type="evidence" value="ECO:0007669"/>
    <property type="project" value="UniProtKB-UniRule"/>
</dbReference>
<sequence>MRQKIVAGNWKMNLTKEEAQSLTSEIVGMNNDELGTNQKEVKLIICPSFIHISTIKSLFKSSKNIYLGAQNVASQEKGAYTGEISAAMLSSYQVEYVIIGHSERRQYFKESNQEIAQKIDLIFANKMLPIFCCGETLELREEGNHVEFIKNQISESLFHLSASEFEKVIVAYEPIWAIGTGKTASSEQAQEIHAEIRKHISSKYGKEIADKTPILYGGSCKPSNAKEIFACPDVDGGLIGGAALKSRDFVEIAKSF</sequence>
<dbReference type="GO" id="GO:0046166">
    <property type="term" value="P:glyceraldehyde-3-phosphate biosynthetic process"/>
    <property type="evidence" value="ECO:0007669"/>
    <property type="project" value="TreeGrafter"/>
</dbReference>
<keyword evidence="5 7" id="KW-0324">Glycolysis</keyword>
<evidence type="ECO:0000256" key="8">
    <source>
        <dbReference type="RuleBase" id="RU363013"/>
    </source>
</evidence>
<dbReference type="SUPFAM" id="SSF51351">
    <property type="entry name" value="Triosephosphate isomerase (TIM)"/>
    <property type="match status" value="1"/>
</dbReference>
<feature type="active site" description="Proton acceptor" evidence="7">
    <location>
        <position position="173"/>
    </location>
</feature>
<dbReference type="GO" id="GO:0006096">
    <property type="term" value="P:glycolytic process"/>
    <property type="evidence" value="ECO:0007669"/>
    <property type="project" value="UniProtKB-UniRule"/>
</dbReference>
<proteinExistence type="inferred from homology"/>
<feature type="active site" description="Electrophile" evidence="7">
    <location>
        <position position="101"/>
    </location>
</feature>
<dbReference type="STRING" id="880071.Fleli_2890"/>
<dbReference type="PANTHER" id="PTHR21139">
    <property type="entry name" value="TRIOSEPHOSPHATE ISOMERASE"/>
    <property type="match status" value="1"/>
</dbReference>
<feature type="binding site" evidence="7">
    <location>
        <position position="179"/>
    </location>
    <ligand>
        <name>substrate</name>
    </ligand>
</feature>
<dbReference type="Proteomes" id="UP000006054">
    <property type="component" value="Chromosome"/>
</dbReference>
<keyword evidence="6 7" id="KW-0413">Isomerase</keyword>
<comment type="catalytic activity">
    <reaction evidence="7 8">
        <text>D-glyceraldehyde 3-phosphate = dihydroxyacetone phosphate</text>
        <dbReference type="Rhea" id="RHEA:18585"/>
        <dbReference type="ChEBI" id="CHEBI:57642"/>
        <dbReference type="ChEBI" id="CHEBI:59776"/>
        <dbReference type="EC" id="5.3.1.1"/>
    </reaction>
</comment>
<dbReference type="AlphaFoldDB" id="I4AMQ6"/>
<comment type="subcellular location">
    <subcellularLocation>
        <location evidence="7 8">Cytoplasm</location>
    </subcellularLocation>
</comment>
<evidence type="ECO:0000256" key="5">
    <source>
        <dbReference type="ARBA" id="ARBA00023152"/>
    </source>
</evidence>
<dbReference type="GO" id="GO:0005829">
    <property type="term" value="C:cytosol"/>
    <property type="evidence" value="ECO:0007669"/>
    <property type="project" value="TreeGrafter"/>
</dbReference>
<keyword evidence="3 7" id="KW-0312">Gluconeogenesis</keyword>
<comment type="pathway">
    <text evidence="7 8">Carbohydrate biosynthesis; gluconeogenesis.</text>
</comment>
<dbReference type="GO" id="GO:0004807">
    <property type="term" value="F:triose-phosphate isomerase activity"/>
    <property type="evidence" value="ECO:0007669"/>
    <property type="project" value="UniProtKB-UniRule"/>
</dbReference>
<comment type="similarity">
    <text evidence="2 7 8">Belongs to the triosephosphate isomerase family.</text>
</comment>
<organism evidence="9 10">
    <name type="scientific">Bernardetia litoralis (strain ATCC 23117 / DSM 6794 / NBRC 15988 / NCIMB 1366 / Fx l1 / Sio-4)</name>
    <name type="common">Flexibacter litoralis</name>
    <dbReference type="NCBI Taxonomy" id="880071"/>
    <lineage>
        <taxon>Bacteria</taxon>
        <taxon>Pseudomonadati</taxon>
        <taxon>Bacteroidota</taxon>
        <taxon>Cytophagia</taxon>
        <taxon>Cytophagales</taxon>
        <taxon>Bernardetiaceae</taxon>
        <taxon>Bernardetia</taxon>
    </lineage>
</organism>
<gene>
    <name evidence="7" type="primary">tpiA</name>
    <name evidence="9" type="ordered locus">Fleli_2890</name>
</gene>
<reference evidence="10" key="1">
    <citation type="submission" date="2012-06" db="EMBL/GenBank/DDBJ databases">
        <title>The complete genome of Flexibacter litoralis DSM 6794.</title>
        <authorList>
            <person name="Lucas S."/>
            <person name="Copeland A."/>
            <person name="Lapidus A."/>
            <person name="Glavina del Rio T."/>
            <person name="Dalin E."/>
            <person name="Tice H."/>
            <person name="Bruce D."/>
            <person name="Goodwin L."/>
            <person name="Pitluck S."/>
            <person name="Peters L."/>
            <person name="Ovchinnikova G."/>
            <person name="Lu M."/>
            <person name="Kyrpides N."/>
            <person name="Mavromatis K."/>
            <person name="Ivanova N."/>
            <person name="Brettin T."/>
            <person name="Detter J.C."/>
            <person name="Han C."/>
            <person name="Larimer F."/>
            <person name="Land M."/>
            <person name="Hauser L."/>
            <person name="Markowitz V."/>
            <person name="Cheng J.-F."/>
            <person name="Hugenholtz P."/>
            <person name="Woyke T."/>
            <person name="Wu D."/>
            <person name="Spring S."/>
            <person name="Lang E."/>
            <person name="Kopitz M."/>
            <person name="Brambilla E."/>
            <person name="Klenk H.-P."/>
            <person name="Eisen J.A."/>
        </authorList>
    </citation>
    <scope>NUCLEOTIDE SEQUENCE [LARGE SCALE GENOMIC DNA]</scope>
    <source>
        <strain evidence="10">ATCC 23117 / DSM 6794 / NBRC 15988 / NCIMB 1366 / Sio-4</strain>
    </source>
</reference>
<evidence type="ECO:0000256" key="4">
    <source>
        <dbReference type="ARBA" id="ARBA00022490"/>
    </source>
</evidence>
<dbReference type="InterPro" id="IPR022896">
    <property type="entry name" value="TrioseP_Isoase_bac/euk"/>
</dbReference>
<evidence type="ECO:0000256" key="7">
    <source>
        <dbReference type="HAMAP-Rule" id="MF_00147"/>
    </source>
</evidence>
<dbReference type="GO" id="GO:0019563">
    <property type="term" value="P:glycerol catabolic process"/>
    <property type="evidence" value="ECO:0007669"/>
    <property type="project" value="TreeGrafter"/>
</dbReference>
<comment type="pathway">
    <text evidence="1 7 8">Carbohydrate degradation; glycolysis; D-glyceraldehyde 3-phosphate from glycerone phosphate: step 1/1.</text>
</comment>
<evidence type="ECO:0000313" key="9">
    <source>
        <dbReference type="EMBL" id="AFM05241.1"/>
    </source>
</evidence>
<evidence type="ECO:0000256" key="1">
    <source>
        <dbReference type="ARBA" id="ARBA00004680"/>
    </source>
</evidence>
<accession>I4AMQ6</accession>
<dbReference type="CDD" id="cd00311">
    <property type="entry name" value="TIM"/>
    <property type="match status" value="1"/>
</dbReference>
<evidence type="ECO:0000256" key="2">
    <source>
        <dbReference type="ARBA" id="ARBA00007422"/>
    </source>
</evidence>
<dbReference type="NCBIfam" id="TIGR00419">
    <property type="entry name" value="tim"/>
    <property type="match status" value="1"/>
</dbReference>
<dbReference type="PROSITE" id="PS51440">
    <property type="entry name" value="TIM_2"/>
    <property type="match status" value="1"/>
</dbReference>
<dbReference type="InterPro" id="IPR000652">
    <property type="entry name" value="Triosephosphate_isomerase"/>
</dbReference>
<dbReference type="RefSeq" id="WP_014798675.1">
    <property type="nucleotide sequence ID" value="NC_018018.1"/>
</dbReference>
<dbReference type="PROSITE" id="PS00171">
    <property type="entry name" value="TIM_1"/>
    <property type="match status" value="1"/>
</dbReference>
<dbReference type="Pfam" id="PF00121">
    <property type="entry name" value="TIM"/>
    <property type="match status" value="1"/>
</dbReference>
<evidence type="ECO:0000256" key="3">
    <source>
        <dbReference type="ARBA" id="ARBA00022432"/>
    </source>
</evidence>
<dbReference type="UniPathway" id="UPA00109">
    <property type="reaction ID" value="UER00189"/>
</dbReference>
<dbReference type="OrthoDB" id="9809429at2"/>